<accession>A0AAV1SD89</accession>
<sequence>MATMWHTPPGNEQLQTTLSSSIGLRDKVDVTQLVSLMHGSTLLFKSSFPSCVAISRKASTQDE</sequence>
<protein>
    <submittedName>
        <fullName evidence="1">Uncharacterized protein</fullName>
    </submittedName>
</protein>
<dbReference type="EMBL" id="CAWUPB010001173">
    <property type="protein sequence ID" value="CAK7347794.1"/>
    <property type="molecule type" value="Genomic_DNA"/>
</dbReference>
<keyword evidence="2" id="KW-1185">Reference proteome</keyword>
<reference evidence="1 2" key="1">
    <citation type="submission" date="2024-01" db="EMBL/GenBank/DDBJ databases">
        <authorList>
            <person name="Waweru B."/>
        </authorList>
    </citation>
    <scope>NUCLEOTIDE SEQUENCE [LARGE SCALE GENOMIC DNA]</scope>
</reference>
<dbReference type="Proteomes" id="UP001314170">
    <property type="component" value="Unassembled WGS sequence"/>
</dbReference>
<gene>
    <name evidence="1" type="ORF">DCAF_LOCUS20483</name>
</gene>
<comment type="caution">
    <text evidence="1">The sequence shown here is derived from an EMBL/GenBank/DDBJ whole genome shotgun (WGS) entry which is preliminary data.</text>
</comment>
<evidence type="ECO:0000313" key="2">
    <source>
        <dbReference type="Proteomes" id="UP001314170"/>
    </source>
</evidence>
<organism evidence="1 2">
    <name type="scientific">Dovyalis caffra</name>
    <dbReference type="NCBI Taxonomy" id="77055"/>
    <lineage>
        <taxon>Eukaryota</taxon>
        <taxon>Viridiplantae</taxon>
        <taxon>Streptophyta</taxon>
        <taxon>Embryophyta</taxon>
        <taxon>Tracheophyta</taxon>
        <taxon>Spermatophyta</taxon>
        <taxon>Magnoliopsida</taxon>
        <taxon>eudicotyledons</taxon>
        <taxon>Gunneridae</taxon>
        <taxon>Pentapetalae</taxon>
        <taxon>rosids</taxon>
        <taxon>fabids</taxon>
        <taxon>Malpighiales</taxon>
        <taxon>Salicaceae</taxon>
        <taxon>Flacourtieae</taxon>
        <taxon>Dovyalis</taxon>
    </lineage>
</organism>
<dbReference type="AlphaFoldDB" id="A0AAV1SD89"/>
<evidence type="ECO:0000313" key="1">
    <source>
        <dbReference type="EMBL" id="CAK7347794.1"/>
    </source>
</evidence>
<proteinExistence type="predicted"/>
<name>A0AAV1SD89_9ROSI</name>